<dbReference type="Proteomes" id="UP000233535">
    <property type="component" value="Unassembled WGS sequence"/>
</dbReference>
<evidence type="ECO:0000313" key="4">
    <source>
        <dbReference type="Proteomes" id="UP000233535"/>
    </source>
</evidence>
<evidence type="ECO:0000313" key="3">
    <source>
        <dbReference type="EMBL" id="PKQ63490.1"/>
    </source>
</evidence>
<dbReference type="GO" id="GO:0046872">
    <property type="term" value="F:metal ion binding"/>
    <property type="evidence" value="ECO:0007669"/>
    <property type="project" value="UniProtKB-KW"/>
</dbReference>
<evidence type="ECO:0000256" key="2">
    <source>
        <dbReference type="ARBA" id="ARBA00022833"/>
    </source>
</evidence>
<dbReference type="RefSeq" id="WP_101261082.1">
    <property type="nucleotide sequence ID" value="NZ_MVDD01000005.1"/>
</dbReference>
<evidence type="ECO:0008006" key="5">
    <source>
        <dbReference type="Google" id="ProtNLM"/>
    </source>
</evidence>
<dbReference type="InterPro" id="IPR014710">
    <property type="entry name" value="RmlC-like_jellyroll"/>
</dbReference>
<comment type="caution">
    <text evidence="3">The sequence shown here is derived from an EMBL/GenBank/DDBJ whole genome shotgun (WGS) entry which is preliminary data.</text>
</comment>
<dbReference type="AlphaFoldDB" id="A0A2N3HZJ5"/>
<keyword evidence="1" id="KW-0479">Metal-binding</keyword>
<dbReference type="CDD" id="cd07010">
    <property type="entry name" value="cupin_PMI_type_I_N_bac"/>
    <property type="match status" value="1"/>
</dbReference>
<keyword evidence="4" id="KW-1185">Reference proteome</keyword>
<dbReference type="InterPro" id="IPR051804">
    <property type="entry name" value="Carb_Metab_Reg_Kinase/Isom"/>
</dbReference>
<dbReference type="SUPFAM" id="SSF51182">
    <property type="entry name" value="RmlC-like cupins"/>
    <property type="match status" value="1"/>
</dbReference>
<keyword evidence="2" id="KW-0862">Zinc</keyword>
<evidence type="ECO:0000256" key="1">
    <source>
        <dbReference type="ARBA" id="ARBA00022723"/>
    </source>
</evidence>
<dbReference type="Gene3D" id="2.60.120.10">
    <property type="entry name" value="Jelly Rolls"/>
    <property type="match status" value="1"/>
</dbReference>
<dbReference type="PANTHER" id="PTHR42742:SF3">
    <property type="entry name" value="FRUCTOKINASE"/>
    <property type="match status" value="1"/>
</dbReference>
<name>A0A2N3HZJ5_9BACT</name>
<dbReference type="OrthoDB" id="9808275at2"/>
<gene>
    <name evidence="3" type="ORF">BZG02_08940</name>
</gene>
<dbReference type="InterPro" id="IPR011051">
    <property type="entry name" value="RmlC_Cupin_sf"/>
</dbReference>
<accession>A0A2N3HZJ5</accession>
<protein>
    <recommendedName>
        <fullName evidence="5">ROK family transcriptional regulator</fullName>
    </recommendedName>
</protein>
<sequence>MEKRRKTEQYLLPLQRSESEKGKYDLYPSLQMEDDKINVGFELLAQELKNEKTIVIDGYVGVFYDQIKEKLSSEFDKLGKKVNWVNVVSAMKPEAEIDELIEPFLGGDDPIFGTKASISLSDFFDQRKLESLEEDKNADINVIYGVGASLSNWKGKLIYIDLPKNELQFRARAQSITNLGASTAFEGKPMYKRFYFVDWVVLNKHKQRLLSKIDFVIDEQRLDVITWMKGNDLRAGLRKMANNIFRVRPWFEPGAWGGQWVMDKIDGLNKEVVNYAWSFELIVPENGLLFESSGNLLEVSFDCIMFQETEAVMGKHSKQYGFEFPIRFDFLDTFDGGNLSIQCHPQPEYIKEHFGESLTQEETYYILDAGKDAKCYLGFQEDIDPKQFEADLQYSYQNKKEIDITKHVQIHDSHKHDLFLIPPGTIHGSGTENLVLEISTTPYIFTFKMYDWLRVDFDGKPRPINVERGMENLNFDRKGQYVKDKLISHPYLLEEGADWKHYHLPTHEKHTYDVHRYHFNTEVAINTENRCNVLSLVEGQSIIVETENGMRQRFNYAETFVIPAAAGSYKIINETEEEIMVVKAFMK</sequence>
<reference evidence="3 4" key="1">
    <citation type="journal article" date="2017" name="Front. Microbiol.">
        <title>Labilibaculum manganireducens gen. nov., sp. nov. and Labilibaculum filiforme sp. nov., Novel Bacteroidetes Isolated from Subsurface Sediments of the Baltic Sea.</title>
        <authorList>
            <person name="Vandieken V."/>
            <person name="Marshall I.P."/>
            <person name="Niemann H."/>
            <person name="Engelen B."/>
            <person name="Cypionka H."/>
        </authorList>
    </citation>
    <scope>NUCLEOTIDE SEQUENCE [LARGE SCALE GENOMIC DNA]</scope>
    <source>
        <strain evidence="3 4">59.16B</strain>
    </source>
</reference>
<organism evidence="3 4">
    <name type="scientific">Labilibaculum filiforme</name>
    <dbReference type="NCBI Taxonomy" id="1940526"/>
    <lineage>
        <taxon>Bacteria</taxon>
        <taxon>Pseudomonadati</taxon>
        <taxon>Bacteroidota</taxon>
        <taxon>Bacteroidia</taxon>
        <taxon>Marinilabiliales</taxon>
        <taxon>Marinifilaceae</taxon>
        <taxon>Labilibaculum</taxon>
    </lineage>
</organism>
<proteinExistence type="predicted"/>
<dbReference type="EMBL" id="MVDD01000005">
    <property type="protein sequence ID" value="PKQ63490.1"/>
    <property type="molecule type" value="Genomic_DNA"/>
</dbReference>
<dbReference type="PANTHER" id="PTHR42742">
    <property type="entry name" value="TRANSCRIPTIONAL REPRESSOR MPRA"/>
    <property type="match status" value="1"/>
</dbReference>